<evidence type="ECO:0000313" key="2">
    <source>
        <dbReference type="EMBL" id="TSE18799.1"/>
    </source>
</evidence>
<reference evidence="1 3" key="1">
    <citation type="submission" date="2019-03" db="EMBL/GenBank/DDBJ databases">
        <title>Genomic Encyclopedia of Type Strains, Phase IV (KMG-IV): sequencing the most valuable type-strain genomes for metagenomic binning, comparative biology and taxonomic classification.</title>
        <authorList>
            <person name="Goeker M."/>
        </authorList>
    </citation>
    <scope>NUCLEOTIDE SEQUENCE [LARGE SCALE GENOMIC DNA]</scope>
    <source>
        <strain evidence="1 3">DSM 12034</strain>
    </source>
</reference>
<keyword evidence="4" id="KW-1185">Reference proteome</keyword>
<sequence length="87" mass="9514">MQGLGGGVLRSQSLPRAVAESFVQHDAIVAYHIDSATTGLAKTVRERPELQDRLGWEPVREAVLTFGAWKTTSCMPSNSRHNAPPRT</sequence>
<gene>
    <name evidence="1" type="ORF">EDC36_11731</name>
    <name evidence="2" type="ORF">Tigna_02438</name>
</gene>
<comment type="caution">
    <text evidence="1">The sequence shown here is derived from an EMBL/GenBank/DDBJ whole genome shotgun (WGS) entry which is preliminary data.</text>
</comment>
<evidence type="ECO:0000313" key="4">
    <source>
        <dbReference type="Proteomes" id="UP000315577"/>
    </source>
</evidence>
<dbReference type="EMBL" id="VJNC01000021">
    <property type="protein sequence ID" value="TSE18799.1"/>
    <property type="molecule type" value="Genomic_DNA"/>
</dbReference>
<dbReference type="Proteomes" id="UP000315577">
    <property type="component" value="Unassembled WGS sequence"/>
</dbReference>
<proteinExistence type="predicted"/>
<dbReference type="EMBL" id="SMAH01000017">
    <property type="protein sequence ID" value="TCS94561.1"/>
    <property type="molecule type" value="Genomic_DNA"/>
</dbReference>
<name>A0A4R3L477_9BURK</name>
<reference evidence="2 4" key="2">
    <citation type="submission" date="2019-07" db="EMBL/GenBank/DDBJ databases">
        <title>Tepidimonas ignava SPS-1037 draft genome.</title>
        <authorList>
            <person name="Da Costa M.S."/>
            <person name="Froufe H.J.C."/>
            <person name="Egas C."/>
            <person name="Albuquerque L."/>
        </authorList>
    </citation>
    <scope>NUCLEOTIDE SEQUENCE [LARGE SCALE GENOMIC DNA]</scope>
    <source>
        <strain evidence="2 4">SPS-1037</strain>
    </source>
</reference>
<accession>A0A4R3L477</accession>
<protein>
    <submittedName>
        <fullName evidence="1">Uncharacterized protein</fullName>
    </submittedName>
</protein>
<dbReference type="Proteomes" id="UP000295536">
    <property type="component" value="Unassembled WGS sequence"/>
</dbReference>
<dbReference type="AlphaFoldDB" id="A0A4R3L477"/>
<dbReference type="RefSeq" id="WP_143946054.1">
    <property type="nucleotide sequence ID" value="NZ_JBKBMZ010000012.1"/>
</dbReference>
<evidence type="ECO:0000313" key="3">
    <source>
        <dbReference type="Proteomes" id="UP000295536"/>
    </source>
</evidence>
<evidence type="ECO:0000313" key="1">
    <source>
        <dbReference type="EMBL" id="TCS94561.1"/>
    </source>
</evidence>
<organism evidence="1 3">
    <name type="scientific">Tepidimonas ignava</name>
    <dbReference type="NCBI Taxonomy" id="114249"/>
    <lineage>
        <taxon>Bacteria</taxon>
        <taxon>Pseudomonadati</taxon>
        <taxon>Pseudomonadota</taxon>
        <taxon>Betaproteobacteria</taxon>
        <taxon>Burkholderiales</taxon>
        <taxon>Tepidimonas</taxon>
    </lineage>
</organism>